<dbReference type="Proteomes" id="UP000217790">
    <property type="component" value="Unassembled WGS sequence"/>
</dbReference>
<evidence type="ECO:0000313" key="1">
    <source>
        <dbReference type="EMBL" id="PBK88085.1"/>
    </source>
</evidence>
<organism evidence="1 2">
    <name type="scientific">Armillaria gallica</name>
    <name type="common">Bulbous honey fungus</name>
    <name type="synonym">Armillaria bulbosa</name>
    <dbReference type="NCBI Taxonomy" id="47427"/>
    <lineage>
        <taxon>Eukaryota</taxon>
        <taxon>Fungi</taxon>
        <taxon>Dikarya</taxon>
        <taxon>Basidiomycota</taxon>
        <taxon>Agaricomycotina</taxon>
        <taxon>Agaricomycetes</taxon>
        <taxon>Agaricomycetidae</taxon>
        <taxon>Agaricales</taxon>
        <taxon>Marasmiineae</taxon>
        <taxon>Physalacriaceae</taxon>
        <taxon>Armillaria</taxon>
    </lineage>
</organism>
<dbReference type="InParanoid" id="A0A2H3CYK4"/>
<accession>A0A2H3CYK4</accession>
<protein>
    <submittedName>
        <fullName evidence="1">Uncharacterized protein</fullName>
    </submittedName>
</protein>
<name>A0A2H3CYK4_ARMGA</name>
<proteinExistence type="predicted"/>
<dbReference type="AlphaFoldDB" id="A0A2H3CYK4"/>
<evidence type="ECO:0000313" key="2">
    <source>
        <dbReference type="Proteomes" id="UP000217790"/>
    </source>
</evidence>
<dbReference type="EMBL" id="KZ293675">
    <property type="protein sequence ID" value="PBK88085.1"/>
    <property type="molecule type" value="Genomic_DNA"/>
</dbReference>
<sequence length="97" mass="11063">MFLRTTTKWKKKALAKHVKGKRATETLILLCVSACYQPSLAWLLFPFWPLGFFVLLEVTFTICSEVPGNLLMFDQVRDMKVVILWLSCHLSVDNASG</sequence>
<keyword evidence="2" id="KW-1185">Reference proteome</keyword>
<gene>
    <name evidence="1" type="ORF">ARMGADRAFT_1085063</name>
</gene>
<reference evidence="2" key="1">
    <citation type="journal article" date="2017" name="Nat. Ecol. Evol.">
        <title>Genome expansion and lineage-specific genetic innovations in the forest pathogenic fungi Armillaria.</title>
        <authorList>
            <person name="Sipos G."/>
            <person name="Prasanna A.N."/>
            <person name="Walter M.C."/>
            <person name="O'Connor E."/>
            <person name="Balint B."/>
            <person name="Krizsan K."/>
            <person name="Kiss B."/>
            <person name="Hess J."/>
            <person name="Varga T."/>
            <person name="Slot J."/>
            <person name="Riley R."/>
            <person name="Boka B."/>
            <person name="Rigling D."/>
            <person name="Barry K."/>
            <person name="Lee J."/>
            <person name="Mihaltcheva S."/>
            <person name="LaButti K."/>
            <person name="Lipzen A."/>
            <person name="Waldron R."/>
            <person name="Moloney N.M."/>
            <person name="Sperisen C."/>
            <person name="Kredics L."/>
            <person name="Vagvoelgyi C."/>
            <person name="Patrignani A."/>
            <person name="Fitzpatrick D."/>
            <person name="Nagy I."/>
            <person name="Doyle S."/>
            <person name="Anderson J.B."/>
            <person name="Grigoriev I.V."/>
            <person name="Gueldener U."/>
            <person name="Muensterkoetter M."/>
            <person name="Nagy L.G."/>
        </authorList>
    </citation>
    <scope>NUCLEOTIDE SEQUENCE [LARGE SCALE GENOMIC DNA]</scope>
    <source>
        <strain evidence="2">Ar21-2</strain>
    </source>
</reference>